<dbReference type="PROSITE" id="PS50104">
    <property type="entry name" value="TIR"/>
    <property type="match status" value="1"/>
</dbReference>
<dbReference type="PANTHER" id="PTHR11017">
    <property type="entry name" value="LEUCINE-RICH REPEAT-CONTAINING PROTEIN"/>
    <property type="match status" value="1"/>
</dbReference>
<dbReference type="InterPro" id="IPR044974">
    <property type="entry name" value="Disease_R_plants"/>
</dbReference>
<feature type="domain" description="TIR" evidence="1">
    <location>
        <begin position="13"/>
        <end position="179"/>
    </location>
</feature>
<proteinExistence type="predicted"/>
<protein>
    <recommendedName>
        <fullName evidence="1">TIR domain-containing protein</fullName>
    </recommendedName>
</protein>
<sequence length="300" mass="34592">MERADQSVNINEHLPSIFLSHSRRQKLGFVTHLYHALRDVRHLPFFDKDSTHSLPPGIEYPPRIFQACQACKIGVVVLSEGYLTTLWPMLELQHLISHHRRIYPLFYELQPADLTYPENLSRWKKCWKENEERWQQRMSNLQKFMSSNGWEIEIGLAINSWEKNLEKLQYLSGEVRYRIHLHNGQIPYQSEYDYIQVIVSNICDLLPPLPRKYLCDDANIKGGERMAQEIADSFNQQESLGADGVTTIGVYGIRGSGKTQLCGLAVSDPQGGIAPLITLHATQGWRPSSSFYLRGYIFSR</sequence>
<dbReference type="InterPro" id="IPR035897">
    <property type="entry name" value="Toll_tir_struct_dom_sf"/>
</dbReference>
<evidence type="ECO:0000313" key="2">
    <source>
        <dbReference type="EMBL" id="KAI5074362.1"/>
    </source>
</evidence>
<evidence type="ECO:0000259" key="1">
    <source>
        <dbReference type="PROSITE" id="PS50104"/>
    </source>
</evidence>
<reference evidence="2" key="1">
    <citation type="submission" date="2021-01" db="EMBL/GenBank/DDBJ databases">
        <title>Adiantum capillus-veneris genome.</title>
        <authorList>
            <person name="Fang Y."/>
            <person name="Liao Q."/>
        </authorList>
    </citation>
    <scope>NUCLEOTIDE SEQUENCE</scope>
    <source>
        <strain evidence="2">H3</strain>
        <tissue evidence="2">Leaf</tissue>
    </source>
</reference>
<accession>A0A9D4ZHN5</accession>
<dbReference type="SUPFAM" id="SSF52200">
    <property type="entry name" value="Toll/Interleukin receptor TIR domain"/>
    <property type="match status" value="1"/>
</dbReference>
<evidence type="ECO:0000313" key="3">
    <source>
        <dbReference type="Proteomes" id="UP000886520"/>
    </source>
</evidence>
<comment type="caution">
    <text evidence="2">The sequence shown here is derived from an EMBL/GenBank/DDBJ whole genome shotgun (WGS) entry which is preliminary data.</text>
</comment>
<dbReference type="EMBL" id="JABFUD020000010">
    <property type="protein sequence ID" value="KAI5074362.1"/>
    <property type="molecule type" value="Genomic_DNA"/>
</dbReference>
<gene>
    <name evidence="2" type="ORF">GOP47_0010323</name>
</gene>
<dbReference type="Gene3D" id="3.40.50.10140">
    <property type="entry name" value="Toll/interleukin-1 receptor homology (TIR) domain"/>
    <property type="match status" value="1"/>
</dbReference>
<name>A0A9D4ZHN5_ADICA</name>
<dbReference type="PANTHER" id="PTHR11017:SF579">
    <property type="entry name" value="TIR DOMAIN-CONTAINING PROTEIN"/>
    <property type="match status" value="1"/>
</dbReference>
<dbReference type="GO" id="GO:0007165">
    <property type="term" value="P:signal transduction"/>
    <property type="evidence" value="ECO:0007669"/>
    <property type="project" value="InterPro"/>
</dbReference>
<dbReference type="GO" id="GO:0006952">
    <property type="term" value="P:defense response"/>
    <property type="evidence" value="ECO:0007669"/>
    <property type="project" value="InterPro"/>
</dbReference>
<dbReference type="Pfam" id="PF13676">
    <property type="entry name" value="TIR_2"/>
    <property type="match status" value="1"/>
</dbReference>
<dbReference type="Proteomes" id="UP000886520">
    <property type="component" value="Chromosome 10"/>
</dbReference>
<dbReference type="AlphaFoldDB" id="A0A9D4ZHN5"/>
<dbReference type="OrthoDB" id="1357022at2759"/>
<keyword evidence="3" id="KW-1185">Reference proteome</keyword>
<dbReference type="InterPro" id="IPR000157">
    <property type="entry name" value="TIR_dom"/>
</dbReference>
<organism evidence="2 3">
    <name type="scientific">Adiantum capillus-veneris</name>
    <name type="common">Maidenhair fern</name>
    <dbReference type="NCBI Taxonomy" id="13818"/>
    <lineage>
        <taxon>Eukaryota</taxon>
        <taxon>Viridiplantae</taxon>
        <taxon>Streptophyta</taxon>
        <taxon>Embryophyta</taxon>
        <taxon>Tracheophyta</taxon>
        <taxon>Polypodiopsida</taxon>
        <taxon>Polypodiidae</taxon>
        <taxon>Polypodiales</taxon>
        <taxon>Pteridineae</taxon>
        <taxon>Pteridaceae</taxon>
        <taxon>Vittarioideae</taxon>
        <taxon>Adiantum</taxon>
    </lineage>
</organism>
<dbReference type="SMART" id="SM00255">
    <property type="entry name" value="TIR"/>
    <property type="match status" value="1"/>
</dbReference>